<proteinExistence type="predicted"/>
<dbReference type="EMBL" id="JBHUIM010000003">
    <property type="protein sequence ID" value="MFD2248297.1"/>
    <property type="molecule type" value="Genomic_DNA"/>
</dbReference>
<keyword evidence="1" id="KW-0472">Membrane</keyword>
<sequence>MRSLILKNLQGKKILLLFVVTMSVYLVMIFITIPWLVTYSKGLSTLDMLPTGYDHKYALSLFQALGEEGRDYYLSRQLPLDFFYPGLFAVTYALLFAYLLRKLDKQDSKWFVIAYLPILSGVADYLENIGIINMLLTFPDISATVIELTNYCSIVKSFSTSIYFVALLVLLGIFGYSKLTRRATQNPRVPGTEPKLRV</sequence>
<evidence type="ECO:0000313" key="3">
    <source>
        <dbReference type="Proteomes" id="UP001597374"/>
    </source>
</evidence>
<accession>A0ABW5D0Y5</accession>
<evidence type="ECO:0000313" key="2">
    <source>
        <dbReference type="EMBL" id="MFD2248297.1"/>
    </source>
</evidence>
<name>A0ABW5D0Y5_9BACT</name>
<keyword evidence="3" id="KW-1185">Reference proteome</keyword>
<keyword evidence="1" id="KW-0812">Transmembrane</keyword>
<comment type="caution">
    <text evidence="2">The sequence shown here is derived from an EMBL/GenBank/DDBJ whole genome shotgun (WGS) entry which is preliminary data.</text>
</comment>
<protein>
    <submittedName>
        <fullName evidence="2">Uncharacterized protein</fullName>
    </submittedName>
</protein>
<gene>
    <name evidence="2" type="ORF">ACFSKP_18665</name>
</gene>
<feature type="transmembrane region" description="Helical" evidence="1">
    <location>
        <begin position="82"/>
        <end position="100"/>
    </location>
</feature>
<reference evidence="3" key="1">
    <citation type="journal article" date="2019" name="Int. J. Syst. Evol. Microbiol.">
        <title>The Global Catalogue of Microorganisms (GCM) 10K type strain sequencing project: providing services to taxonomists for standard genome sequencing and annotation.</title>
        <authorList>
            <consortium name="The Broad Institute Genomics Platform"/>
            <consortium name="The Broad Institute Genome Sequencing Center for Infectious Disease"/>
            <person name="Wu L."/>
            <person name="Ma J."/>
        </authorList>
    </citation>
    <scope>NUCLEOTIDE SEQUENCE [LARGE SCALE GENOMIC DNA]</scope>
    <source>
        <strain evidence="3">CGMCC 4.1782</strain>
    </source>
</reference>
<dbReference type="RefSeq" id="WP_250431776.1">
    <property type="nucleotide sequence ID" value="NZ_JALPRR010000004.1"/>
</dbReference>
<dbReference type="Proteomes" id="UP001597374">
    <property type="component" value="Unassembled WGS sequence"/>
</dbReference>
<organism evidence="2 3">
    <name type="scientific">Pontibacter ruber</name>
    <dbReference type="NCBI Taxonomy" id="1343895"/>
    <lineage>
        <taxon>Bacteria</taxon>
        <taxon>Pseudomonadati</taxon>
        <taxon>Bacteroidota</taxon>
        <taxon>Cytophagia</taxon>
        <taxon>Cytophagales</taxon>
        <taxon>Hymenobacteraceae</taxon>
        <taxon>Pontibacter</taxon>
    </lineage>
</organism>
<evidence type="ECO:0000256" key="1">
    <source>
        <dbReference type="SAM" id="Phobius"/>
    </source>
</evidence>
<keyword evidence="1" id="KW-1133">Transmembrane helix</keyword>
<feature type="transmembrane region" description="Helical" evidence="1">
    <location>
        <begin position="14"/>
        <end position="37"/>
    </location>
</feature>
<feature type="transmembrane region" description="Helical" evidence="1">
    <location>
        <begin position="112"/>
        <end position="138"/>
    </location>
</feature>
<feature type="transmembrane region" description="Helical" evidence="1">
    <location>
        <begin position="158"/>
        <end position="176"/>
    </location>
</feature>